<reference evidence="1 2" key="2">
    <citation type="submission" date="2018-11" db="EMBL/GenBank/DDBJ databases">
        <authorList>
            <consortium name="Pathogen Informatics"/>
        </authorList>
    </citation>
    <scope>NUCLEOTIDE SEQUENCE [LARGE SCALE GENOMIC DNA]</scope>
</reference>
<dbReference type="SUPFAM" id="SSF56655">
    <property type="entry name" value="Carbohydrate phosphatase"/>
    <property type="match status" value="1"/>
</dbReference>
<dbReference type="EMBL" id="UZAD01013135">
    <property type="protein sequence ID" value="VDN89626.1"/>
    <property type="molecule type" value="Genomic_DNA"/>
</dbReference>
<gene>
    <name evidence="1" type="ORF">BPAG_LOCUS8440</name>
</gene>
<dbReference type="AlphaFoldDB" id="A0A0N4TJK0"/>
<accession>A0A0N4TJK0</accession>
<name>A0A0N4TJK0_BRUPA</name>
<evidence type="ECO:0000313" key="3">
    <source>
        <dbReference type="WBParaSite" id="BPAG_0000847801-mRNA-1"/>
    </source>
</evidence>
<protein>
    <submittedName>
        <fullName evidence="3">DDE Tnp4 domain-containing protein</fullName>
    </submittedName>
</protein>
<sequence>MCFRVICLNCTSFQDAFSVRYFVSANPADIIHVPDIYHGRNETEKIVHRPFRVTVSIDYVRLRHMQIVHCNVSILLDNLYITVLEHFYKFQLCKLRRSLIEKLLTFVAVASFWRKNDEGLVHYIPGTSYKSFLSKSIHGIKACFNTFESVEANSVRLSMNRVGDCSTSLMTVRKIRCDSLPMVSVTVIGKRILTLAVVCEEQDSKLPSLSFTSHIPCFLTSILYFFISDLKFPHMASNAMDLKGKQEMFKNSCFITQLVALSVSVAQRAGNIIKEWAFSGTGKSYYKGPVNLRDLYTDADIAAEDCIISSLHKHFGNNLKVIGEENTEPVGTSVVNNFDSSVLVHDSKCSDEVRQITSDDVCFVISLF</sequence>
<dbReference type="Gene3D" id="3.30.540.10">
    <property type="entry name" value="Fructose-1,6-Bisphosphatase, subunit A, domain 1"/>
    <property type="match status" value="1"/>
</dbReference>
<reference evidence="3" key="1">
    <citation type="submission" date="2017-02" db="UniProtKB">
        <authorList>
            <consortium name="WormBaseParasite"/>
        </authorList>
    </citation>
    <scope>IDENTIFICATION</scope>
</reference>
<dbReference type="WBParaSite" id="BPAG_0000847801-mRNA-1">
    <property type="protein sequence ID" value="BPAG_0000847801-mRNA-1"/>
    <property type="gene ID" value="BPAG_0000847801"/>
</dbReference>
<keyword evidence="2" id="KW-1185">Reference proteome</keyword>
<organism evidence="3">
    <name type="scientific">Brugia pahangi</name>
    <name type="common">Filarial nematode worm</name>
    <dbReference type="NCBI Taxonomy" id="6280"/>
    <lineage>
        <taxon>Eukaryota</taxon>
        <taxon>Metazoa</taxon>
        <taxon>Ecdysozoa</taxon>
        <taxon>Nematoda</taxon>
        <taxon>Chromadorea</taxon>
        <taxon>Rhabditida</taxon>
        <taxon>Spirurina</taxon>
        <taxon>Spiruromorpha</taxon>
        <taxon>Filarioidea</taxon>
        <taxon>Onchocercidae</taxon>
        <taxon>Brugia</taxon>
    </lineage>
</organism>
<dbReference type="STRING" id="6280.A0A0N4TJK0"/>
<proteinExistence type="predicted"/>
<evidence type="ECO:0000313" key="1">
    <source>
        <dbReference type="EMBL" id="VDN89626.1"/>
    </source>
</evidence>
<evidence type="ECO:0000313" key="2">
    <source>
        <dbReference type="Proteomes" id="UP000278627"/>
    </source>
</evidence>
<dbReference type="Proteomes" id="UP000278627">
    <property type="component" value="Unassembled WGS sequence"/>
</dbReference>